<dbReference type="SUPFAM" id="SSF53850">
    <property type="entry name" value="Periplasmic binding protein-like II"/>
    <property type="match status" value="1"/>
</dbReference>
<protein>
    <submittedName>
        <fullName evidence="3">NMT1/THI5 like domain protein</fullName>
    </submittedName>
</protein>
<dbReference type="STRING" id="644284.Arch_0862"/>
<dbReference type="GO" id="GO:0009228">
    <property type="term" value="P:thiamine biosynthetic process"/>
    <property type="evidence" value="ECO:0007669"/>
    <property type="project" value="InterPro"/>
</dbReference>
<dbReference type="PROSITE" id="PS51257">
    <property type="entry name" value="PROKAR_LIPOPROTEIN"/>
    <property type="match status" value="1"/>
</dbReference>
<sequence length="336" mass="36056">MKKFTALVTACVAMAGLAACQGANSGKVEKAAPEKVTIGLTYIPDVQFGPLYVALEKGYFADAGVDVTLRHHGAQEALFGALESGEEDVVFAGATEMMQARTKGLDVVNWATLYQKYPVTLITTKDAGISTPADLVGKKVGLPGPYGENYYSLLAMEDSYDLKDKLSVDYIGYTQAAAMVGHQVDAIIGFNNNDSIAIANAGLDVVEVPMVKGDMPLIGVGLGSLKSNMKPETYAHILNAIERGVEFSMKNPEEAMDLIAKHVTSLSDPDQRKVAHKVFDATLKLYKGDKEFGHQDSQAWEKMSTFLAKVGIVEKAVPPLSAFTAEVVKLSEALKK</sequence>
<reference evidence="3 4" key="1">
    <citation type="journal article" date="2010" name="Stand. Genomic Sci.">
        <title>Complete genome sequence of Arcanobacterium haemolyticum type strain (11018).</title>
        <authorList>
            <person name="Yasawong M."/>
            <person name="Teshima H."/>
            <person name="Lapidus A."/>
            <person name="Nolan M."/>
            <person name="Lucas S."/>
            <person name="Glavina Del Rio T."/>
            <person name="Tice H."/>
            <person name="Cheng J."/>
            <person name="Bruce D."/>
            <person name="Detter C."/>
            <person name="Tapia R."/>
            <person name="Han C."/>
            <person name="Goodwin L."/>
            <person name="Pitluck S."/>
            <person name="Liolios K."/>
            <person name="Ivanova N."/>
            <person name="Mavromatis K."/>
            <person name="Mikhailova N."/>
            <person name="Pati A."/>
            <person name="Chen A."/>
            <person name="Palaniappan K."/>
            <person name="Land M."/>
            <person name="Hauser L."/>
            <person name="Chang Y."/>
            <person name="Jeffries C."/>
            <person name="Rohde M."/>
            <person name="Sikorski J."/>
            <person name="Pukall R."/>
            <person name="Goker M."/>
            <person name="Woyke T."/>
            <person name="Bristow J."/>
            <person name="Eisen J."/>
            <person name="Markowitz V."/>
            <person name="Hugenholtz P."/>
            <person name="Kyrpides N."/>
            <person name="Klenk H."/>
        </authorList>
    </citation>
    <scope>NUCLEOTIDE SEQUENCE [LARGE SCALE GENOMIC DNA]</scope>
    <source>
        <strain evidence="4">ATCC 9345 / DSM 20595 / CCUG 17215 / LMG 16163 / NBRC 15585 / NCTC 8452 / 11018</strain>
    </source>
</reference>
<dbReference type="InterPro" id="IPR015168">
    <property type="entry name" value="SsuA/THI5"/>
</dbReference>
<dbReference type="HOGENOM" id="CLU_028871_1_0_11"/>
<dbReference type="Proteomes" id="UP000000376">
    <property type="component" value="Chromosome"/>
</dbReference>
<organism evidence="3 4">
    <name type="scientific">Arcanobacterium haemolyticum (strain ATCC 9345 / DSM 20595 / CCM 5947 / CCUG 17215 / LMG 16163 / NBRC 15585 / NCTC 8452 / 11018)</name>
    <dbReference type="NCBI Taxonomy" id="644284"/>
    <lineage>
        <taxon>Bacteria</taxon>
        <taxon>Bacillati</taxon>
        <taxon>Actinomycetota</taxon>
        <taxon>Actinomycetes</taxon>
        <taxon>Actinomycetales</taxon>
        <taxon>Actinomycetaceae</taxon>
        <taxon>Arcanobacterium</taxon>
    </lineage>
</organism>
<dbReference type="InterPro" id="IPR027939">
    <property type="entry name" value="NMT1/THI5"/>
</dbReference>
<dbReference type="Gene3D" id="3.40.190.10">
    <property type="entry name" value="Periplasmic binding protein-like II"/>
    <property type="match status" value="2"/>
</dbReference>
<gene>
    <name evidence="3" type="ordered locus">Arch_0862</name>
</gene>
<accession>D7BNT9</accession>
<feature type="chain" id="PRO_5039337503" evidence="1">
    <location>
        <begin position="19"/>
        <end position="336"/>
    </location>
</feature>
<name>D7BNT9_ARCHD</name>
<dbReference type="PANTHER" id="PTHR31528">
    <property type="entry name" value="4-AMINO-5-HYDROXYMETHYL-2-METHYLPYRIMIDINE PHOSPHATE SYNTHASE THI11-RELATED"/>
    <property type="match status" value="1"/>
</dbReference>
<dbReference type="eggNOG" id="COG0715">
    <property type="taxonomic scope" value="Bacteria"/>
</dbReference>
<dbReference type="OrthoDB" id="7808807at2"/>
<feature type="signal peptide" evidence="1">
    <location>
        <begin position="1"/>
        <end position="18"/>
    </location>
</feature>
<evidence type="ECO:0000256" key="1">
    <source>
        <dbReference type="SAM" id="SignalP"/>
    </source>
</evidence>
<dbReference type="Pfam" id="PF09084">
    <property type="entry name" value="NMT1"/>
    <property type="match status" value="1"/>
</dbReference>
<dbReference type="KEGG" id="ahe:Arch_0862"/>
<evidence type="ECO:0000313" key="4">
    <source>
        <dbReference type="Proteomes" id="UP000000376"/>
    </source>
</evidence>
<proteinExistence type="predicted"/>
<evidence type="ECO:0000259" key="2">
    <source>
        <dbReference type="Pfam" id="PF09084"/>
    </source>
</evidence>
<dbReference type="EMBL" id="CP002045">
    <property type="protein sequence ID" value="ADH92588.1"/>
    <property type="molecule type" value="Genomic_DNA"/>
</dbReference>
<dbReference type="AlphaFoldDB" id="D7BNT9"/>
<dbReference type="RefSeq" id="WP_013170084.1">
    <property type="nucleotide sequence ID" value="NC_014218.1"/>
</dbReference>
<dbReference type="PANTHER" id="PTHR31528:SF15">
    <property type="entry name" value="RIBOFLAVIN-BINDING PROTEIN RIBY"/>
    <property type="match status" value="1"/>
</dbReference>
<keyword evidence="4" id="KW-1185">Reference proteome</keyword>
<feature type="domain" description="SsuA/THI5-like" evidence="2">
    <location>
        <begin position="47"/>
        <end position="255"/>
    </location>
</feature>
<keyword evidence="1" id="KW-0732">Signal</keyword>
<evidence type="ECO:0000313" key="3">
    <source>
        <dbReference type="EMBL" id="ADH92588.1"/>
    </source>
</evidence>